<proteinExistence type="predicted"/>
<reference evidence="1" key="1">
    <citation type="submission" date="2020-03" db="EMBL/GenBank/DDBJ databases">
        <title>The deep terrestrial virosphere.</title>
        <authorList>
            <person name="Holmfeldt K."/>
            <person name="Nilsson E."/>
            <person name="Simone D."/>
            <person name="Lopez-Fernandez M."/>
            <person name="Wu X."/>
            <person name="de Brujin I."/>
            <person name="Lundin D."/>
            <person name="Andersson A."/>
            <person name="Bertilsson S."/>
            <person name="Dopson M."/>
        </authorList>
    </citation>
    <scope>NUCLEOTIDE SEQUENCE</scope>
    <source>
        <strain evidence="1">MM171B04622</strain>
    </source>
</reference>
<evidence type="ECO:0000313" key="1">
    <source>
        <dbReference type="EMBL" id="QJH93338.1"/>
    </source>
</evidence>
<accession>A0A6M3X6M4</accession>
<protein>
    <submittedName>
        <fullName evidence="1">Uncharacterized protein</fullName>
    </submittedName>
</protein>
<dbReference type="AlphaFoldDB" id="A0A6M3X6M4"/>
<name>A0A6M3X6M4_9ZZZZ</name>
<sequence length="91" mass="11103">MEVINKGKHCPFRTSYAKEMTKKEFINELNNANISYKKIRFYKQSPYQKRRYKPEYVGWEGWLYRDNFPCGYLITQEMWETDKETALSTLK</sequence>
<dbReference type="EMBL" id="MT143968">
    <property type="protein sequence ID" value="QJH93338.1"/>
    <property type="molecule type" value="Genomic_DNA"/>
</dbReference>
<organism evidence="1">
    <name type="scientific">viral metagenome</name>
    <dbReference type="NCBI Taxonomy" id="1070528"/>
    <lineage>
        <taxon>unclassified sequences</taxon>
        <taxon>metagenomes</taxon>
        <taxon>organismal metagenomes</taxon>
    </lineage>
</organism>
<gene>
    <name evidence="1" type="ORF">MM171B04622_0003</name>
</gene>